<sequence length="105" mass="12030">MAASAWHEDNTITEVDLARQAKLGAVTEMSIVQTPQGYQVVVGLKWHPERVVMRTRRSTTEPRLFKSLERLVAHIRERYPAVRQVRIELMTAIEPAKPARKKAAR</sequence>
<keyword evidence="2" id="KW-1185">Reference proteome</keyword>
<dbReference type="RefSeq" id="WP_249475914.1">
    <property type="nucleotide sequence ID" value="NZ_JAMBEP010000005.1"/>
</dbReference>
<evidence type="ECO:0000313" key="1">
    <source>
        <dbReference type="EMBL" id="MCL1635947.1"/>
    </source>
</evidence>
<accession>A0ABT0MM51</accession>
<comment type="caution">
    <text evidence="1">The sequence shown here is derived from an EMBL/GenBank/DDBJ whole genome shotgun (WGS) entry which is preliminary data.</text>
</comment>
<dbReference type="EMBL" id="JAMBEP010000005">
    <property type="protein sequence ID" value="MCL1635947.1"/>
    <property type="molecule type" value="Genomic_DNA"/>
</dbReference>
<dbReference type="Proteomes" id="UP001431217">
    <property type="component" value="Unassembled WGS sequence"/>
</dbReference>
<proteinExistence type="predicted"/>
<protein>
    <submittedName>
        <fullName evidence="1">Uncharacterized protein</fullName>
    </submittedName>
</protein>
<organism evidence="1 2">
    <name type="scientific">Luteimonas galliterrae</name>
    <dbReference type="NCBI Taxonomy" id="2940486"/>
    <lineage>
        <taxon>Bacteria</taxon>
        <taxon>Pseudomonadati</taxon>
        <taxon>Pseudomonadota</taxon>
        <taxon>Gammaproteobacteria</taxon>
        <taxon>Lysobacterales</taxon>
        <taxon>Lysobacteraceae</taxon>
        <taxon>Luteimonas</taxon>
    </lineage>
</organism>
<evidence type="ECO:0000313" key="2">
    <source>
        <dbReference type="Proteomes" id="UP001431217"/>
    </source>
</evidence>
<gene>
    <name evidence="1" type="ORF">M2650_15090</name>
</gene>
<reference evidence="1 2" key="1">
    <citation type="submission" date="2022-05" db="EMBL/GenBank/DDBJ databases">
        <title>Luteimonas sp. SX5, whole genome shotgun sequencing project.</title>
        <authorList>
            <person name="Zhao G."/>
            <person name="Shen L."/>
        </authorList>
    </citation>
    <scope>NUCLEOTIDE SEQUENCE [LARGE SCALE GENOMIC DNA]</scope>
    <source>
        <strain evidence="1 2">SX5</strain>
    </source>
</reference>
<name>A0ABT0MM51_9GAMM</name>